<keyword evidence="3" id="KW-0479">Metal-binding</keyword>
<dbReference type="InterPro" id="IPR044584">
    <property type="entry name" value="KEG"/>
</dbReference>
<dbReference type="EMBL" id="OU503045">
    <property type="protein sequence ID" value="CAI9770464.1"/>
    <property type="molecule type" value="Genomic_DNA"/>
</dbReference>
<dbReference type="GO" id="GO:0006952">
    <property type="term" value="P:defense response"/>
    <property type="evidence" value="ECO:0007669"/>
    <property type="project" value="InterPro"/>
</dbReference>
<keyword evidence="5" id="KW-0863">Zinc-finger</keyword>
<keyword evidence="7" id="KW-0862">Zinc</keyword>
<gene>
    <name evidence="9" type="ORF">FPE_LOCUS17499</name>
</gene>
<evidence type="ECO:0000256" key="4">
    <source>
        <dbReference type="ARBA" id="ARBA00022737"/>
    </source>
</evidence>
<evidence type="ECO:0000259" key="8">
    <source>
        <dbReference type="Pfam" id="PF18346"/>
    </source>
</evidence>
<accession>A0AAD1ZJ78</accession>
<dbReference type="Proteomes" id="UP000834106">
    <property type="component" value="Chromosome 10"/>
</dbReference>
<dbReference type="Pfam" id="PF18346">
    <property type="entry name" value="SH3_15"/>
    <property type="match status" value="3"/>
</dbReference>
<dbReference type="GO" id="GO:0009738">
    <property type="term" value="P:abscisic acid-activated signaling pathway"/>
    <property type="evidence" value="ECO:0007669"/>
    <property type="project" value="InterPro"/>
</dbReference>
<dbReference type="GO" id="GO:0004842">
    <property type="term" value="F:ubiquitin-protein transferase activity"/>
    <property type="evidence" value="ECO:0007669"/>
    <property type="project" value="InterPro"/>
</dbReference>
<keyword evidence="4" id="KW-0677">Repeat</keyword>
<dbReference type="GO" id="GO:0005769">
    <property type="term" value="C:early endosome"/>
    <property type="evidence" value="ECO:0007669"/>
    <property type="project" value="TreeGrafter"/>
</dbReference>
<sequence length="423" mass="47340">MERVEEFKVGDWVRMRPTLTTAKHGLGSVTPGSIGVVYCIRPDSSLFLELSYLPDQWHCEPEEVEHVEPFRIGDRVCVKRSVAEPRYAWGGETHHSSGRISEIENDGLLIIKIPNRPIPWQADPSDMEKVEDFKPSTIFVACEYQPSLSNPNFSCNPIFVACELQEDGDMEIVVCFRSKLFRYSATDVEKVPSFEVGQEIHVMPSVTQPRLGWSNETPATVGKIARIDMDSALNVKVARRHSLWKVSPGDAERLLGFEVGVRSKLSLGTRPSCDWNSIGKEGLAVVHSIQDTGYLELACCFRKGRYQTHYTHVEKVPGFRVGQHVRFQSGLVEPRWGWRGAHPDSHGVVAIVNADGQVRVTFLGLQGLWRGDPADLEVEQMFEVGVWVKLKENASSWKSIGKVALALCKGLGMKEMNGIKIVL</sequence>
<dbReference type="InterPro" id="IPR040847">
    <property type="entry name" value="SH3_15"/>
</dbReference>
<keyword evidence="2" id="KW-0808">Transferase</keyword>
<reference evidence="9" key="1">
    <citation type="submission" date="2023-05" db="EMBL/GenBank/DDBJ databases">
        <authorList>
            <person name="Huff M."/>
        </authorList>
    </citation>
    <scope>NUCLEOTIDE SEQUENCE</scope>
</reference>
<evidence type="ECO:0000313" key="9">
    <source>
        <dbReference type="EMBL" id="CAI9770464.1"/>
    </source>
</evidence>
<dbReference type="GO" id="GO:0016567">
    <property type="term" value="P:protein ubiquitination"/>
    <property type="evidence" value="ECO:0007669"/>
    <property type="project" value="InterPro"/>
</dbReference>
<evidence type="ECO:0000256" key="7">
    <source>
        <dbReference type="ARBA" id="ARBA00022833"/>
    </source>
</evidence>
<proteinExistence type="predicted"/>
<evidence type="ECO:0000256" key="1">
    <source>
        <dbReference type="ARBA" id="ARBA00004906"/>
    </source>
</evidence>
<dbReference type="PANTHER" id="PTHR46960:SF1">
    <property type="entry name" value="E3 UBIQUITIN-PROTEIN LIGASE KEG"/>
    <property type="match status" value="1"/>
</dbReference>
<evidence type="ECO:0000256" key="3">
    <source>
        <dbReference type="ARBA" id="ARBA00022723"/>
    </source>
</evidence>
<dbReference type="AlphaFoldDB" id="A0AAD1ZJ78"/>
<name>A0AAD1ZJ78_9LAMI</name>
<feature type="domain" description="Mind bomb SH3 repeat" evidence="8">
    <location>
        <begin position="290"/>
        <end position="376"/>
    </location>
</feature>
<dbReference type="GO" id="GO:0009788">
    <property type="term" value="P:negative regulation of abscisic acid-activated signaling pathway"/>
    <property type="evidence" value="ECO:0007669"/>
    <property type="project" value="TreeGrafter"/>
</dbReference>
<evidence type="ECO:0000313" key="10">
    <source>
        <dbReference type="Proteomes" id="UP000834106"/>
    </source>
</evidence>
<protein>
    <recommendedName>
        <fullName evidence="8">Mind bomb SH3 repeat domain-containing protein</fullName>
    </recommendedName>
</protein>
<dbReference type="GO" id="GO:0045324">
    <property type="term" value="P:late endosome to vacuole transport"/>
    <property type="evidence" value="ECO:0007669"/>
    <property type="project" value="TreeGrafter"/>
</dbReference>
<evidence type="ECO:0000256" key="6">
    <source>
        <dbReference type="ARBA" id="ARBA00022786"/>
    </source>
</evidence>
<comment type="pathway">
    <text evidence="1">Protein modification; protein ubiquitination.</text>
</comment>
<dbReference type="GO" id="GO:0008270">
    <property type="term" value="F:zinc ion binding"/>
    <property type="evidence" value="ECO:0007669"/>
    <property type="project" value="UniProtKB-KW"/>
</dbReference>
<dbReference type="PANTHER" id="PTHR46960">
    <property type="entry name" value="E3 UBIQUITIN-PROTEIN LIGASE KEG"/>
    <property type="match status" value="1"/>
</dbReference>
<keyword evidence="6" id="KW-0833">Ubl conjugation pathway</keyword>
<organism evidence="9 10">
    <name type="scientific">Fraxinus pennsylvanica</name>
    <dbReference type="NCBI Taxonomy" id="56036"/>
    <lineage>
        <taxon>Eukaryota</taxon>
        <taxon>Viridiplantae</taxon>
        <taxon>Streptophyta</taxon>
        <taxon>Embryophyta</taxon>
        <taxon>Tracheophyta</taxon>
        <taxon>Spermatophyta</taxon>
        <taxon>Magnoliopsida</taxon>
        <taxon>eudicotyledons</taxon>
        <taxon>Gunneridae</taxon>
        <taxon>Pentapetalae</taxon>
        <taxon>asterids</taxon>
        <taxon>lamiids</taxon>
        <taxon>Lamiales</taxon>
        <taxon>Oleaceae</taxon>
        <taxon>Oleeae</taxon>
        <taxon>Fraxinus</taxon>
    </lineage>
</organism>
<feature type="domain" description="Mind bomb SH3 repeat" evidence="8">
    <location>
        <begin position="7"/>
        <end position="127"/>
    </location>
</feature>
<evidence type="ECO:0000256" key="2">
    <source>
        <dbReference type="ARBA" id="ARBA00022679"/>
    </source>
</evidence>
<evidence type="ECO:0000256" key="5">
    <source>
        <dbReference type="ARBA" id="ARBA00022771"/>
    </source>
</evidence>
<feature type="domain" description="Mind bomb SH3 repeat" evidence="8">
    <location>
        <begin position="186"/>
        <end position="249"/>
    </location>
</feature>
<dbReference type="GO" id="GO:0005802">
    <property type="term" value="C:trans-Golgi network"/>
    <property type="evidence" value="ECO:0007669"/>
    <property type="project" value="TreeGrafter"/>
</dbReference>
<keyword evidence="10" id="KW-1185">Reference proteome</keyword>